<proteinExistence type="predicted"/>
<comment type="caution">
    <text evidence="2">The sequence shown here is derived from an EMBL/GenBank/DDBJ whole genome shotgun (WGS) entry which is preliminary data.</text>
</comment>
<dbReference type="Proteomes" id="UP000036987">
    <property type="component" value="Unassembled WGS sequence"/>
</dbReference>
<dbReference type="InterPro" id="IPR032675">
    <property type="entry name" value="LRR_dom_sf"/>
</dbReference>
<protein>
    <recommendedName>
        <fullName evidence="1">At1g61320/AtMIF1 LRR domain-containing protein</fullName>
    </recommendedName>
</protein>
<dbReference type="OrthoDB" id="1163429at2759"/>
<dbReference type="AlphaFoldDB" id="A0A0K9Q2A2"/>
<reference evidence="3" key="1">
    <citation type="journal article" date="2016" name="Nature">
        <title>The genome of the seagrass Zostera marina reveals angiosperm adaptation to the sea.</title>
        <authorList>
            <person name="Olsen J.L."/>
            <person name="Rouze P."/>
            <person name="Verhelst B."/>
            <person name="Lin Y.-C."/>
            <person name="Bayer T."/>
            <person name="Collen J."/>
            <person name="Dattolo E."/>
            <person name="De Paoli E."/>
            <person name="Dittami S."/>
            <person name="Maumus F."/>
            <person name="Michel G."/>
            <person name="Kersting A."/>
            <person name="Lauritano C."/>
            <person name="Lohaus R."/>
            <person name="Toepel M."/>
            <person name="Tonon T."/>
            <person name="Vanneste K."/>
            <person name="Amirebrahimi M."/>
            <person name="Brakel J."/>
            <person name="Bostroem C."/>
            <person name="Chovatia M."/>
            <person name="Grimwood J."/>
            <person name="Jenkins J.W."/>
            <person name="Jueterbock A."/>
            <person name="Mraz A."/>
            <person name="Stam W.T."/>
            <person name="Tice H."/>
            <person name="Bornberg-Bauer E."/>
            <person name="Green P.J."/>
            <person name="Pearson G.A."/>
            <person name="Procaccini G."/>
            <person name="Duarte C.M."/>
            <person name="Schmutz J."/>
            <person name="Reusch T.B.H."/>
            <person name="Van de Peer Y."/>
        </authorList>
    </citation>
    <scope>NUCLEOTIDE SEQUENCE [LARGE SCALE GENOMIC DNA]</scope>
    <source>
        <strain evidence="3">cv. Finnish</strain>
    </source>
</reference>
<evidence type="ECO:0000259" key="1">
    <source>
        <dbReference type="Pfam" id="PF23622"/>
    </source>
</evidence>
<gene>
    <name evidence="2" type="ORF">ZOSMA_115G00330</name>
</gene>
<organism evidence="2 3">
    <name type="scientific">Zostera marina</name>
    <name type="common">Eelgrass</name>
    <dbReference type="NCBI Taxonomy" id="29655"/>
    <lineage>
        <taxon>Eukaryota</taxon>
        <taxon>Viridiplantae</taxon>
        <taxon>Streptophyta</taxon>
        <taxon>Embryophyta</taxon>
        <taxon>Tracheophyta</taxon>
        <taxon>Spermatophyta</taxon>
        <taxon>Magnoliopsida</taxon>
        <taxon>Liliopsida</taxon>
        <taxon>Zosteraceae</taxon>
        <taxon>Zostera</taxon>
    </lineage>
</organism>
<feature type="domain" description="At1g61320/AtMIF1 LRR" evidence="1">
    <location>
        <begin position="56"/>
        <end position="182"/>
    </location>
</feature>
<evidence type="ECO:0000313" key="2">
    <source>
        <dbReference type="EMBL" id="KMZ75398.1"/>
    </source>
</evidence>
<dbReference type="SUPFAM" id="SSF52047">
    <property type="entry name" value="RNI-like"/>
    <property type="match status" value="1"/>
</dbReference>
<accession>A0A0K9Q2A2</accession>
<sequence length="326" mass="37707">MPLDDAIRTCCLSKHWRYKWRNIPDLSLNFETYGITSNNIDIQTVTRNTLSKINWILSNHTGNIKKFKLCIGDHIETNVETSRELNRWLDWLVHLKIEELEIQRFNSQDICVQSSIFDFDKLTNLTLCNCTFRFPQMFKGFKYLITLHLVNVEFIGEYTAVDQMIRLCPVLKNLTIYSICESLDIDVMDAPSLETLAIKGSLVPSCIFYFERLKSLTLCNCTFRIPHLFKDFKYLTTLHLDCVKILSDESQAGSTIATFLNFCPNLKNLMIKFNGGIYPLINNFYAPNLRYLCIDSSVLNLNIGNFVKLKTLILSKCDICEVSIII</sequence>
<dbReference type="EMBL" id="LFYR01000176">
    <property type="protein sequence ID" value="KMZ75398.1"/>
    <property type="molecule type" value="Genomic_DNA"/>
</dbReference>
<dbReference type="OMA" id="LCNCTFR"/>
<name>A0A0K9Q2A2_ZOSMR</name>
<dbReference type="PANTHER" id="PTHR31639:SF56">
    <property type="entry name" value="OS08G0461800 PROTEIN"/>
    <property type="match status" value="1"/>
</dbReference>
<evidence type="ECO:0000313" key="3">
    <source>
        <dbReference type="Proteomes" id="UP000036987"/>
    </source>
</evidence>
<dbReference type="Gene3D" id="3.80.10.10">
    <property type="entry name" value="Ribonuclease Inhibitor"/>
    <property type="match status" value="1"/>
</dbReference>
<dbReference type="InterPro" id="IPR055357">
    <property type="entry name" value="LRR_At1g61320_AtMIF1"/>
</dbReference>
<dbReference type="Pfam" id="PF23622">
    <property type="entry name" value="LRR_At1g61320_AtMIF1"/>
    <property type="match status" value="1"/>
</dbReference>
<keyword evidence="3" id="KW-1185">Reference proteome</keyword>
<dbReference type="PANTHER" id="PTHR31639">
    <property type="entry name" value="F-BOX PROTEIN-LIKE"/>
    <property type="match status" value="1"/>
</dbReference>